<dbReference type="InterPro" id="IPR007848">
    <property type="entry name" value="Small_mtfrase_dom"/>
</dbReference>
<gene>
    <name evidence="4" type="ORF">XJ44_00195</name>
</gene>
<dbReference type="Gene3D" id="3.40.50.150">
    <property type="entry name" value="Vaccinia Virus protein VP39"/>
    <property type="match status" value="1"/>
</dbReference>
<accession>A0ABX3IND6</accession>
<dbReference type="PANTHER" id="PTHR47816">
    <property type="entry name" value="RIBOSOMAL RNA SMALL SUBUNIT METHYLTRANSFERASE C"/>
    <property type="match status" value="1"/>
</dbReference>
<evidence type="ECO:0000256" key="1">
    <source>
        <dbReference type="ARBA" id="ARBA00022603"/>
    </source>
</evidence>
<dbReference type="InterPro" id="IPR046977">
    <property type="entry name" value="RsmC/RlmG"/>
</dbReference>
<evidence type="ECO:0000256" key="2">
    <source>
        <dbReference type="ARBA" id="ARBA00022679"/>
    </source>
</evidence>
<proteinExistence type="predicted"/>
<name>A0ABX3IND6_9BACT</name>
<evidence type="ECO:0000313" key="5">
    <source>
        <dbReference type="Proteomes" id="UP000242616"/>
    </source>
</evidence>
<dbReference type="PANTHER" id="PTHR47816:SF4">
    <property type="entry name" value="RIBOSOMAL RNA SMALL SUBUNIT METHYLTRANSFERASE C"/>
    <property type="match status" value="1"/>
</dbReference>
<dbReference type="EMBL" id="LBFC01000001">
    <property type="protein sequence ID" value="ONN28123.1"/>
    <property type="molecule type" value="Genomic_DNA"/>
</dbReference>
<dbReference type="SUPFAM" id="SSF53335">
    <property type="entry name" value="S-adenosyl-L-methionine-dependent methyltransferases"/>
    <property type="match status" value="1"/>
</dbReference>
<evidence type="ECO:0000259" key="3">
    <source>
        <dbReference type="Pfam" id="PF05175"/>
    </source>
</evidence>
<reference evidence="4 5" key="1">
    <citation type="submission" date="2015-06" db="EMBL/GenBank/DDBJ databases">
        <title>Genome sequencing of Thermotogales isolates from hydrothermal vents.</title>
        <authorList>
            <person name="Haverkamp T.H."/>
            <person name="Kublanov I.V."/>
            <person name="Nesbo C.L."/>
        </authorList>
    </citation>
    <scope>NUCLEOTIDE SEQUENCE [LARGE SCALE GENOMIC DNA]</scope>
    <source>
        <strain evidence="5">ik275mar</strain>
    </source>
</reference>
<keyword evidence="2" id="KW-0808">Transferase</keyword>
<dbReference type="GO" id="GO:0032259">
    <property type="term" value="P:methylation"/>
    <property type="evidence" value="ECO:0007669"/>
    <property type="project" value="UniProtKB-KW"/>
</dbReference>
<feature type="domain" description="Methyltransferase small" evidence="3">
    <location>
        <begin position="31"/>
        <end position="195"/>
    </location>
</feature>
<dbReference type="Pfam" id="PF05175">
    <property type="entry name" value="MTS"/>
    <property type="match status" value="1"/>
</dbReference>
<dbReference type="InterPro" id="IPR029063">
    <property type="entry name" value="SAM-dependent_MTases_sf"/>
</dbReference>
<keyword evidence="1 4" id="KW-0489">Methyltransferase</keyword>
<protein>
    <submittedName>
        <fullName evidence="4">SAM-dependent methyltransferase</fullName>
    </submittedName>
</protein>
<dbReference type="Proteomes" id="UP000242616">
    <property type="component" value="Unassembled WGS sequence"/>
</dbReference>
<dbReference type="CDD" id="cd02440">
    <property type="entry name" value="AdoMet_MTases"/>
    <property type="match status" value="1"/>
</dbReference>
<keyword evidence="5" id="KW-1185">Reference proteome</keyword>
<dbReference type="GO" id="GO:0008168">
    <property type="term" value="F:methyltransferase activity"/>
    <property type="evidence" value="ECO:0007669"/>
    <property type="project" value="UniProtKB-KW"/>
</dbReference>
<comment type="caution">
    <text evidence="4">The sequence shown here is derived from an EMBL/GenBank/DDBJ whole genome shotgun (WGS) entry which is preliminary data.</text>
</comment>
<sequence length="204" mass="23399">MLVFEHYYTEKPTSKLKVREIVLTLKNGHIYKFKSPSGVYSFGKIDKATKILIENVNIDSGKVLDLGCGYGVIGITLKKENPNIDLYMSDINERAVEFAKINAKNNNVNAVVKQGYLFEVWQGEKFDHIISNPPIVAGKKVWMELIEKSKEHLNLNGTLQLVAYHNKGGKRIREYMRNIFGNVKELCKEGGIRVYYSEKYENDF</sequence>
<organism evidence="4 5">
    <name type="scientific">Thermosipho affectus</name>
    <dbReference type="NCBI Taxonomy" id="660294"/>
    <lineage>
        <taxon>Bacteria</taxon>
        <taxon>Thermotogati</taxon>
        <taxon>Thermotogota</taxon>
        <taxon>Thermotogae</taxon>
        <taxon>Thermotogales</taxon>
        <taxon>Fervidobacteriaceae</taxon>
        <taxon>Thermosipho</taxon>
    </lineage>
</organism>
<evidence type="ECO:0000313" key="4">
    <source>
        <dbReference type="EMBL" id="ONN28123.1"/>
    </source>
</evidence>